<dbReference type="Proteomes" id="UP000005744">
    <property type="component" value="Unassembled WGS sequence"/>
</dbReference>
<dbReference type="EMBL" id="JH600070">
    <property type="protein sequence ID" value="EIJ41784.1"/>
    <property type="molecule type" value="Genomic_DNA"/>
</dbReference>
<protein>
    <submittedName>
        <fullName evidence="1">Uncharacterized protein</fullName>
    </submittedName>
</protein>
<reference evidence="1 2" key="1">
    <citation type="submission" date="2011-11" db="EMBL/GenBank/DDBJ databases">
        <title>Improved High-Quality Draft sequence of Beggiatoa alba B18lD.</title>
        <authorList>
            <consortium name="US DOE Joint Genome Institute"/>
            <person name="Lucas S."/>
            <person name="Han J."/>
            <person name="Lapidus A."/>
            <person name="Cheng J.-F."/>
            <person name="Goodwin L."/>
            <person name="Pitluck S."/>
            <person name="Peters L."/>
            <person name="Mikhailova N."/>
            <person name="Held B."/>
            <person name="Detter J.C."/>
            <person name="Han C."/>
            <person name="Tapia R."/>
            <person name="Land M."/>
            <person name="Hauser L."/>
            <person name="Kyrpides N."/>
            <person name="Ivanova N."/>
            <person name="Pagani I."/>
            <person name="Samuel K."/>
            <person name="Teske A."/>
            <person name="Mueller J."/>
            <person name="Woyke T."/>
        </authorList>
    </citation>
    <scope>NUCLEOTIDE SEQUENCE [LARGE SCALE GENOMIC DNA]</scope>
    <source>
        <strain evidence="1 2">B18LD</strain>
    </source>
</reference>
<name>I3CDU1_9GAMM</name>
<sequence length="197" mass="22710">MLTENLEERLKWLDVNKYKHIQAETIFSLEEEKKKPENYAKIAIEVKTGMILYIKGEDVCLECLHERTVADAIIFYLSETETHLHIIECKTTVRSDEWEHIKKQFKGALLNAFALHGLLALKKITAIYVYTAFRRDKIQPQNNPNPVLLKTGVGTNLNLTNSLDWFDETIKLLSIPNIPHQKIELDENGCANTSIIF</sequence>
<evidence type="ECO:0000313" key="1">
    <source>
        <dbReference type="EMBL" id="EIJ41784.1"/>
    </source>
</evidence>
<dbReference type="HOGENOM" id="CLU_1445751_0_0_6"/>
<keyword evidence="2" id="KW-1185">Reference proteome</keyword>
<dbReference type="OrthoDB" id="2989371at2"/>
<dbReference type="RefSeq" id="WP_002684046.1">
    <property type="nucleotide sequence ID" value="NZ_JH600070.1"/>
</dbReference>
<proteinExistence type="predicted"/>
<evidence type="ECO:0000313" key="2">
    <source>
        <dbReference type="Proteomes" id="UP000005744"/>
    </source>
</evidence>
<organism evidence="1 2">
    <name type="scientific">Beggiatoa alba B18LD</name>
    <dbReference type="NCBI Taxonomy" id="395493"/>
    <lineage>
        <taxon>Bacteria</taxon>
        <taxon>Pseudomonadati</taxon>
        <taxon>Pseudomonadota</taxon>
        <taxon>Gammaproteobacteria</taxon>
        <taxon>Thiotrichales</taxon>
        <taxon>Thiotrichaceae</taxon>
        <taxon>Beggiatoa</taxon>
    </lineage>
</organism>
<dbReference type="STRING" id="395493.BegalDRAFT_0876"/>
<accession>I3CDU1</accession>
<gene>
    <name evidence="1" type="ORF">BegalDRAFT_0876</name>
</gene>
<dbReference type="AlphaFoldDB" id="I3CDU1"/>